<dbReference type="Proteomes" id="UP001524460">
    <property type="component" value="Unassembled WGS sequence"/>
</dbReference>
<feature type="transmembrane region" description="Helical" evidence="9">
    <location>
        <begin position="6"/>
        <end position="26"/>
    </location>
</feature>
<feature type="transmembrane region" description="Helical" evidence="9">
    <location>
        <begin position="101"/>
        <end position="121"/>
    </location>
</feature>
<evidence type="ECO:0000256" key="7">
    <source>
        <dbReference type="ARBA" id="ARBA00022989"/>
    </source>
</evidence>
<feature type="transmembrane region" description="Helical" evidence="9">
    <location>
        <begin position="175"/>
        <end position="196"/>
    </location>
</feature>
<keyword evidence="7 9" id="KW-1133">Transmembrane helix</keyword>
<keyword evidence="11" id="KW-1185">Reference proteome</keyword>
<evidence type="ECO:0000313" key="10">
    <source>
        <dbReference type="EMBL" id="MCQ1058112.1"/>
    </source>
</evidence>
<keyword evidence="5 9" id="KW-0812">Transmembrane</keyword>
<comment type="caution">
    <text evidence="10">The sequence shown here is derived from an EMBL/GenBank/DDBJ whole genome shotgun (WGS) entry which is preliminary data.</text>
</comment>
<feature type="transmembrane region" description="Helical" evidence="9">
    <location>
        <begin position="38"/>
        <end position="57"/>
    </location>
</feature>
<evidence type="ECO:0000313" key="11">
    <source>
        <dbReference type="Proteomes" id="UP001524460"/>
    </source>
</evidence>
<feature type="transmembrane region" description="Helical" evidence="9">
    <location>
        <begin position="320"/>
        <end position="340"/>
    </location>
</feature>
<keyword evidence="3" id="KW-0997">Cell inner membrane</keyword>
<evidence type="ECO:0000256" key="9">
    <source>
        <dbReference type="SAM" id="Phobius"/>
    </source>
</evidence>
<accession>A0ABT1N0N7</accession>
<feature type="transmembrane region" description="Helical" evidence="9">
    <location>
        <begin position="77"/>
        <end position="94"/>
    </location>
</feature>
<evidence type="ECO:0000256" key="5">
    <source>
        <dbReference type="ARBA" id="ARBA00022692"/>
    </source>
</evidence>
<evidence type="ECO:0000256" key="1">
    <source>
        <dbReference type="ARBA" id="ARBA00022448"/>
    </source>
</evidence>
<evidence type="ECO:0000256" key="4">
    <source>
        <dbReference type="ARBA" id="ARBA00022597"/>
    </source>
</evidence>
<keyword evidence="8 9" id="KW-0472">Membrane</keyword>
<gene>
    <name evidence="10" type="ORF">NHN17_08575</name>
</gene>
<feature type="transmembrane region" description="Helical" evidence="9">
    <location>
        <begin position="216"/>
        <end position="234"/>
    </location>
</feature>
<keyword evidence="6" id="KW-0769">Symport</keyword>
<keyword evidence="1" id="KW-0813">Transport</keyword>
<keyword evidence="4" id="KW-0762">Sugar transport</keyword>
<evidence type="ECO:0000256" key="8">
    <source>
        <dbReference type="ARBA" id="ARBA00023136"/>
    </source>
</evidence>
<evidence type="ECO:0000256" key="3">
    <source>
        <dbReference type="ARBA" id="ARBA00022519"/>
    </source>
</evidence>
<sequence length="341" mass="37439">MEGSVNLGIIYHFLGALAAASFYIPIAKIKNWRWEISWFINGIASWIVMPTLVTFLIIPDTLSFLLDVKFNDMFKTYIFGALWGVGGLTFGMTLRYLGLSVGYGVAIGITLVVGTLTPVLLNGTIMEIISTTTGLFAILGVIIAVMGIGVTSLAGYKKEQSTKKTNSEFNLKKGIIIAIVCGVMSSFMAFAIEAGAPIQELAIEYGIDPLYQVMPSYIFIMLGGFTTNTLYCLFQANKNNSVSEILNDKTDRNKNIVLAFTGGIIWYMQFFFYGWGHVELVNSELGFVSWTFHMSMLVLCGGIFGFVLKEWIEVPKKTKLTQVSGMMILVLSTLIIGIGAS</sequence>
<reference evidence="10 11" key="1">
    <citation type="submission" date="2022-07" db="EMBL/GenBank/DDBJ databases">
        <title>Photobacterium pectinilyticum sp. nov., a marine bacterium isolated from surface seawater of Qingdao offshore.</title>
        <authorList>
            <person name="Wang X."/>
        </authorList>
    </citation>
    <scope>NUCLEOTIDE SEQUENCE [LARGE SCALE GENOMIC DNA]</scope>
    <source>
        <strain evidence="10 11">ZSDE20</strain>
    </source>
</reference>
<evidence type="ECO:0000256" key="2">
    <source>
        <dbReference type="ARBA" id="ARBA00022475"/>
    </source>
</evidence>
<dbReference type="EMBL" id="JANEYT010000014">
    <property type="protein sequence ID" value="MCQ1058112.1"/>
    <property type="molecule type" value="Genomic_DNA"/>
</dbReference>
<feature type="transmembrane region" description="Helical" evidence="9">
    <location>
        <begin position="287"/>
        <end position="308"/>
    </location>
</feature>
<name>A0ABT1N0N7_9GAMM</name>
<organism evidence="10 11">
    <name type="scientific">Photobacterium pectinilyticum</name>
    <dbReference type="NCBI Taxonomy" id="2906793"/>
    <lineage>
        <taxon>Bacteria</taxon>
        <taxon>Pseudomonadati</taxon>
        <taxon>Pseudomonadota</taxon>
        <taxon>Gammaproteobacteria</taxon>
        <taxon>Vibrionales</taxon>
        <taxon>Vibrionaceae</taxon>
        <taxon>Photobacterium</taxon>
    </lineage>
</organism>
<feature type="transmembrane region" description="Helical" evidence="9">
    <location>
        <begin position="133"/>
        <end position="154"/>
    </location>
</feature>
<keyword evidence="2" id="KW-1003">Cell membrane</keyword>
<proteinExistence type="predicted"/>
<dbReference type="InterPro" id="IPR004673">
    <property type="entry name" value="L-rhamnose-proton_sym_RhaT"/>
</dbReference>
<evidence type="ECO:0000256" key="6">
    <source>
        <dbReference type="ARBA" id="ARBA00022847"/>
    </source>
</evidence>
<protein>
    <submittedName>
        <fullName evidence="10">L-rhamnose/proton symporter RhaT</fullName>
    </submittedName>
</protein>
<dbReference type="Pfam" id="PF06379">
    <property type="entry name" value="RhaT"/>
    <property type="match status" value="1"/>
</dbReference>
<feature type="transmembrane region" description="Helical" evidence="9">
    <location>
        <begin position="255"/>
        <end position="275"/>
    </location>
</feature>